<sequence>MAIYYYSNYYNKLANKEMSKGASKVNIKPLTICNRFSIFMKAFRGLNLG</sequence>
<evidence type="ECO:0000313" key="1">
    <source>
        <dbReference type="EMBL" id="CBJ81826.1"/>
    </source>
</evidence>
<dbReference type="KEGG" id="xbo:XBJ1_2702"/>
<name>D3V7L4_XENBS</name>
<organism evidence="1 2">
    <name type="scientific">Xenorhabdus bovienii (strain SS-2004)</name>
    <name type="common">Xenorhabdus nematophila subsp. bovienii</name>
    <dbReference type="NCBI Taxonomy" id="406818"/>
    <lineage>
        <taxon>Bacteria</taxon>
        <taxon>Pseudomonadati</taxon>
        <taxon>Pseudomonadota</taxon>
        <taxon>Gammaproteobacteria</taxon>
        <taxon>Enterobacterales</taxon>
        <taxon>Morganellaceae</taxon>
        <taxon>Xenorhabdus</taxon>
    </lineage>
</organism>
<evidence type="ECO:0000313" key="2">
    <source>
        <dbReference type="Proteomes" id="UP000002045"/>
    </source>
</evidence>
<protein>
    <submittedName>
        <fullName evidence="1">Uncharacterized protein</fullName>
    </submittedName>
</protein>
<dbReference type="HOGENOM" id="CLU_3142272_0_0_6"/>
<dbReference type="AlphaFoldDB" id="D3V7L4"/>
<accession>D3V7L4</accession>
<dbReference type="EMBL" id="FN667741">
    <property type="protein sequence ID" value="CBJ81826.1"/>
    <property type="molecule type" value="Genomic_DNA"/>
</dbReference>
<reference evidence="1" key="1">
    <citation type="journal article" date="2011" name="PLoS ONE">
        <title>The entomopathogenic bacterial endosymbionts xenorhabdus and photorhabdus: convergent lifestyles from divergent genomes.</title>
        <authorList>
            <person name="Chaston J.M."/>
            <person name="Suen G."/>
            <person name="Tucker S.L."/>
            <person name="Andersen A.W."/>
            <person name="Bhasin A."/>
            <person name="Bode E."/>
            <person name="Bode H.B."/>
            <person name="Brachmann A.O."/>
            <person name="Cowles C.E."/>
            <person name="Cowles K.N."/>
            <person name="Darby C."/>
            <person name="de Leon L."/>
            <person name="Drace K."/>
            <person name="Du Z."/>
            <person name="Givaudan A."/>
            <person name="Herbert Tran E.E."/>
            <person name="Jewell K.A."/>
            <person name="Knack J.J."/>
            <person name="Krasomil-Osterfeld K.C."/>
            <person name="Kukor R."/>
            <person name="Lanois A."/>
            <person name="Latreille P."/>
            <person name="Leimgruber N.K."/>
            <person name="Lipke C.M."/>
            <person name="Liu R."/>
            <person name="Lu X."/>
            <person name="Martens E.C."/>
            <person name="Marri P.R."/>
            <person name="Medigue C."/>
            <person name="Menard M.L."/>
            <person name="Miller N.M."/>
            <person name="Morales-Soto N."/>
            <person name="Norton S."/>
            <person name="Ogier J.C."/>
            <person name="Orchard S.S."/>
            <person name="Park D."/>
            <person name="Park Y."/>
            <person name="Qurollo B.A."/>
            <person name="Sugar D.R."/>
            <person name="Richards G.R."/>
            <person name="Rouy Z."/>
            <person name="Slominski B."/>
            <person name="Slominski K."/>
            <person name="Snyder H."/>
            <person name="Tjaden B.C."/>
            <person name="van der Hoeven R."/>
            <person name="Welch R.D."/>
            <person name="Wheeler C."/>
            <person name="Xiang B."/>
            <person name="Barbazuk B."/>
            <person name="Gaudriault S."/>
            <person name="Goodner B."/>
            <person name="Slater S.C."/>
            <person name="Forst S."/>
            <person name="Goldman B.S."/>
            <person name="Goodrich-Blair H."/>
        </authorList>
    </citation>
    <scope>NUCLEOTIDE SEQUENCE [LARGE SCALE GENOMIC DNA]</scope>
    <source>
        <strain evidence="1">SS-2004</strain>
    </source>
</reference>
<dbReference type="Proteomes" id="UP000002045">
    <property type="component" value="Chromosome"/>
</dbReference>
<proteinExistence type="predicted"/>
<gene>
    <name evidence="1" type="ordered locus">XBJ1_2702</name>
</gene>